<feature type="domain" description="DUF2231" evidence="3">
    <location>
        <begin position="9"/>
        <end position="144"/>
    </location>
</feature>
<name>A0A6F8Z0B2_9ACTN</name>
<evidence type="ECO:0000256" key="1">
    <source>
        <dbReference type="SAM" id="MobiDB-lite"/>
    </source>
</evidence>
<gene>
    <name evidence="4" type="ORF">Psuf_089960</name>
</gene>
<reference evidence="4 5" key="1">
    <citation type="submission" date="2020-03" db="EMBL/GenBank/DDBJ databases">
        <title>Whole genome shotgun sequence of Phytohabitans suffuscus NBRC 105367.</title>
        <authorList>
            <person name="Komaki H."/>
            <person name="Tamura T."/>
        </authorList>
    </citation>
    <scope>NUCLEOTIDE SEQUENCE [LARGE SCALE GENOMIC DNA]</scope>
    <source>
        <strain evidence="4 5">NBRC 105367</strain>
    </source>
</reference>
<organism evidence="4 5">
    <name type="scientific">Phytohabitans suffuscus</name>
    <dbReference type="NCBI Taxonomy" id="624315"/>
    <lineage>
        <taxon>Bacteria</taxon>
        <taxon>Bacillati</taxon>
        <taxon>Actinomycetota</taxon>
        <taxon>Actinomycetes</taxon>
        <taxon>Micromonosporales</taxon>
        <taxon>Micromonosporaceae</taxon>
    </lineage>
</organism>
<dbReference type="AlphaFoldDB" id="A0A6F8Z0B2"/>
<dbReference type="InterPro" id="IPR019251">
    <property type="entry name" value="DUF2231_TM"/>
</dbReference>
<evidence type="ECO:0000259" key="3">
    <source>
        <dbReference type="Pfam" id="PF09990"/>
    </source>
</evidence>
<accession>A0A6F8Z0B2</accession>
<feature type="transmembrane region" description="Helical" evidence="2">
    <location>
        <begin position="113"/>
        <end position="131"/>
    </location>
</feature>
<keyword evidence="2" id="KW-1133">Transmembrane helix</keyword>
<reference evidence="4 5" key="2">
    <citation type="submission" date="2020-03" db="EMBL/GenBank/DDBJ databases">
        <authorList>
            <person name="Ichikawa N."/>
            <person name="Kimura A."/>
            <person name="Kitahashi Y."/>
            <person name="Uohara A."/>
        </authorList>
    </citation>
    <scope>NUCLEOTIDE SEQUENCE [LARGE SCALE GENOMIC DNA]</scope>
    <source>
        <strain evidence="4 5">NBRC 105367</strain>
    </source>
</reference>
<keyword evidence="2" id="KW-0812">Transmembrane</keyword>
<proteinExistence type="predicted"/>
<feature type="compositionally biased region" description="Low complexity" evidence="1">
    <location>
        <begin position="163"/>
        <end position="173"/>
    </location>
</feature>
<dbReference type="RefSeq" id="WP_173164963.1">
    <property type="nucleotide sequence ID" value="NZ_AP022871.1"/>
</dbReference>
<evidence type="ECO:0000313" key="5">
    <source>
        <dbReference type="Proteomes" id="UP000503011"/>
    </source>
</evidence>
<evidence type="ECO:0000313" key="4">
    <source>
        <dbReference type="EMBL" id="BCB91683.1"/>
    </source>
</evidence>
<feature type="transmembrane region" description="Helical" evidence="2">
    <location>
        <begin position="47"/>
        <end position="68"/>
    </location>
</feature>
<protein>
    <submittedName>
        <fullName evidence="4">Membrane protein</fullName>
    </submittedName>
</protein>
<dbReference type="Proteomes" id="UP000503011">
    <property type="component" value="Chromosome"/>
</dbReference>
<dbReference type="KEGG" id="psuu:Psuf_089960"/>
<keyword evidence="5" id="KW-1185">Reference proteome</keyword>
<dbReference type="Pfam" id="PF09990">
    <property type="entry name" value="DUF2231"/>
    <property type="match status" value="1"/>
</dbReference>
<feature type="region of interest" description="Disordered" evidence="1">
    <location>
        <begin position="150"/>
        <end position="173"/>
    </location>
</feature>
<keyword evidence="2" id="KW-0472">Membrane</keyword>
<sequence length="173" mass="17838">MQARIRVLGHPVHPMLVVFPLGLFVTGTIFDLIYLVSDNGTFAEVGFWMISAGIIGAVLAALTGFADWTKIPSGTRAKRIGRVHGALNSVMLVLFAIAWLVRVGNTDHAAGGGAFTLEVIAVAVGGGAAWLGGELVDRLGIGVHEDANPNSPSSIAGAGGQRGAARSPRASRT</sequence>
<feature type="transmembrane region" description="Helical" evidence="2">
    <location>
        <begin position="80"/>
        <end position="101"/>
    </location>
</feature>
<feature type="transmembrane region" description="Helical" evidence="2">
    <location>
        <begin position="12"/>
        <end position="35"/>
    </location>
</feature>
<dbReference type="EMBL" id="AP022871">
    <property type="protein sequence ID" value="BCB91683.1"/>
    <property type="molecule type" value="Genomic_DNA"/>
</dbReference>
<evidence type="ECO:0000256" key="2">
    <source>
        <dbReference type="SAM" id="Phobius"/>
    </source>
</evidence>